<accession>A0A9W5TCD3</accession>
<comment type="similarity">
    <text evidence="1">Belongs to the guanylate kinase family.</text>
</comment>
<dbReference type="InterPro" id="IPR008145">
    <property type="entry name" value="GK/Ca_channel_bsu"/>
</dbReference>
<dbReference type="Proteomes" id="UP001057455">
    <property type="component" value="Unassembled WGS sequence"/>
</dbReference>
<name>A0A9W5TCD3_BABOV</name>
<proteinExistence type="inferred from homology"/>
<dbReference type="PANTHER" id="PTHR23117:SF13">
    <property type="entry name" value="GUANYLATE KINASE"/>
    <property type="match status" value="1"/>
</dbReference>
<evidence type="ECO:0000256" key="2">
    <source>
        <dbReference type="ARBA" id="ARBA00022679"/>
    </source>
</evidence>
<dbReference type="InterPro" id="IPR027417">
    <property type="entry name" value="P-loop_NTPase"/>
</dbReference>
<organism evidence="5 6">
    <name type="scientific">Babesia ovis</name>
    <dbReference type="NCBI Taxonomy" id="5869"/>
    <lineage>
        <taxon>Eukaryota</taxon>
        <taxon>Sar</taxon>
        <taxon>Alveolata</taxon>
        <taxon>Apicomplexa</taxon>
        <taxon>Aconoidasida</taxon>
        <taxon>Piroplasmida</taxon>
        <taxon>Babesiidae</taxon>
        <taxon>Babesia</taxon>
    </lineage>
</organism>
<sequence length="172" mass="20032">MLIEEFKGFFELSISCTTRAIRPNERDKVHYYFLTEEEFNKRKESGAFLECATYVGNQYGTPLSEISRIQSLGKVPLLEIEICGFQKLKAQGIPLYSVFVSTTDINDLRSRLVKRGSNEEKEMTQRVERAVEEIEEAKDSGFNMTIYNETLEETYKQLRNQVIKWYGLSDKQ</sequence>
<dbReference type="PROSITE" id="PS50052">
    <property type="entry name" value="GUANYLATE_KINASE_2"/>
    <property type="match status" value="1"/>
</dbReference>
<reference evidence="5" key="1">
    <citation type="submission" date="2019-12" db="EMBL/GenBank/DDBJ databases">
        <title>Genome sequence of Babesia ovis.</title>
        <authorList>
            <person name="Yamagishi J."/>
            <person name="Sevinc F."/>
            <person name="Xuan X."/>
        </authorList>
    </citation>
    <scope>NUCLEOTIDE SEQUENCE</scope>
    <source>
        <strain evidence="5">Selcuk</strain>
    </source>
</reference>
<protein>
    <submittedName>
        <fullName evidence="5">Guanylate kinase</fullName>
    </submittedName>
</protein>
<dbReference type="Gene3D" id="3.40.50.300">
    <property type="entry name" value="P-loop containing nucleotide triphosphate hydrolases"/>
    <property type="match status" value="1"/>
</dbReference>
<dbReference type="CDD" id="cd00071">
    <property type="entry name" value="GMPK"/>
    <property type="match status" value="1"/>
</dbReference>
<dbReference type="GO" id="GO:0004385">
    <property type="term" value="F:GMP kinase activity"/>
    <property type="evidence" value="ECO:0007669"/>
    <property type="project" value="TreeGrafter"/>
</dbReference>
<gene>
    <name evidence="5" type="ORF">BaOVIS_023090</name>
</gene>
<dbReference type="OrthoDB" id="6334211at2759"/>
<keyword evidence="6" id="KW-1185">Reference proteome</keyword>
<dbReference type="EMBL" id="BLIY01000017">
    <property type="protein sequence ID" value="GFE54905.1"/>
    <property type="molecule type" value="Genomic_DNA"/>
</dbReference>
<comment type="caution">
    <text evidence="5">The sequence shown here is derived from an EMBL/GenBank/DDBJ whole genome shotgun (WGS) entry which is preliminary data.</text>
</comment>
<feature type="domain" description="Guanylate kinase-like" evidence="4">
    <location>
        <begin position="1"/>
        <end position="163"/>
    </location>
</feature>
<dbReference type="GO" id="GO:0005829">
    <property type="term" value="C:cytosol"/>
    <property type="evidence" value="ECO:0007669"/>
    <property type="project" value="TreeGrafter"/>
</dbReference>
<dbReference type="SMART" id="SM00072">
    <property type="entry name" value="GuKc"/>
    <property type="match status" value="1"/>
</dbReference>
<dbReference type="SUPFAM" id="SSF52540">
    <property type="entry name" value="P-loop containing nucleoside triphosphate hydrolases"/>
    <property type="match status" value="1"/>
</dbReference>
<dbReference type="PANTHER" id="PTHR23117">
    <property type="entry name" value="GUANYLATE KINASE-RELATED"/>
    <property type="match status" value="1"/>
</dbReference>
<evidence type="ECO:0000313" key="5">
    <source>
        <dbReference type="EMBL" id="GFE54905.1"/>
    </source>
</evidence>
<evidence type="ECO:0000256" key="1">
    <source>
        <dbReference type="ARBA" id="ARBA00005790"/>
    </source>
</evidence>
<dbReference type="AlphaFoldDB" id="A0A9W5TCD3"/>
<keyword evidence="2" id="KW-0808">Transferase</keyword>
<evidence type="ECO:0000313" key="6">
    <source>
        <dbReference type="Proteomes" id="UP001057455"/>
    </source>
</evidence>
<evidence type="ECO:0000256" key="3">
    <source>
        <dbReference type="ARBA" id="ARBA00022777"/>
    </source>
</evidence>
<dbReference type="InterPro" id="IPR008144">
    <property type="entry name" value="Guanylate_kin-like_dom"/>
</dbReference>
<keyword evidence="3 5" id="KW-0418">Kinase</keyword>
<evidence type="ECO:0000259" key="4">
    <source>
        <dbReference type="PROSITE" id="PS50052"/>
    </source>
</evidence>
<dbReference type="Pfam" id="PF00625">
    <property type="entry name" value="Guanylate_kin"/>
    <property type="match status" value="1"/>
</dbReference>